<dbReference type="PRINTS" id="PR00080">
    <property type="entry name" value="SDRFAMILY"/>
</dbReference>
<dbReference type="RefSeq" id="WP_257125090.1">
    <property type="nucleotide sequence ID" value="NZ_CP102173.1"/>
</dbReference>
<gene>
    <name evidence="3" type="ORF">NQV15_03945</name>
</gene>
<dbReference type="InterPro" id="IPR036291">
    <property type="entry name" value="NAD(P)-bd_dom_sf"/>
</dbReference>
<evidence type="ECO:0000313" key="3">
    <source>
        <dbReference type="EMBL" id="UUP14474.1"/>
    </source>
</evidence>
<dbReference type="SUPFAM" id="SSF51735">
    <property type="entry name" value="NAD(P)-binding Rossmann-fold domains"/>
    <property type="match status" value="1"/>
</dbReference>
<dbReference type="PANTHER" id="PTHR24321">
    <property type="entry name" value="DEHYDROGENASES, SHORT CHAIN"/>
    <property type="match status" value="1"/>
</dbReference>
<protein>
    <submittedName>
        <fullName evidence="3">SDR family oxidoreductase</fullName>
    </submittedName>
</protein>
<dbReference type="Proteomes" id="UP001316184">
    <property type="component" value="Chromosome"/>
</dbReference>
<evidence type="ECO:0000256" key="1">
    <source>
        <dbReference type="ARBA" id="ARBA00006484"/>
    </source>
</evidence>
<dbReference type="InterPro" id="IPR020904">
    <property type="entry name" value="Sc_DH/Rdtase_CS"/>
</dbReference>
<dbReference type="Gene3D" id="3.40.50.720">
    <property type="entry name" value="NAD(P)-binding Rossmann-like Domain"/>
    <property type="match status" value="1"/>
</dbReference>
<comment type="similarity">
    <text evidence="1">Belongs to the short-chain dehydrogenases/reductases (SDR) family.</text>
</comment>
<keyword evidence="2" id="KW-0560">Oxidoreductase</keyword>
<name>A0ABY5MC26_9ACTN</name>
<evidence type="ECO:0000313" key="4">
    <source>
        <dbReference type="Proteomes" id="UP001316184"/>
    </source>
</evidence>
<dbReference type="InterPro" id="IPR002347">
    <property type="entry name" value="SDR_fam"/>
</dbReference>
<sequence>MSSIKVAIVTGASSGIGRAIATTLASEGWALALVDSAKMTEDPPVSKGDRKRVLTFQCDVTDEAGVKHVIDSAAEQLGGISALVNSAAVSLLADSHNIENVSVDDFRRTIDVNLTGTFITCKYAMPWLRQSKGSIVNLASTAAILGGPSTAYPSSKGGVAALTRSIAHQYASVGVRCNAVLPGPTDTPMLDLAEKKGAFDPSKFPGMLPRKAEAREIAELVAYLVSDKAGFITGSSVVIDGGLSSS</sequence>
<evidence type="ECO:0000256" key="2">
    <source>
        <dbReference type="ARBA" id="ARBA00023002"/>
    </source>
</evidence>
<organism evidence="3 4">
    <name type="scientific">Aeromicrobium wangtongii</name>
    <dbReference type="NCBI Taxonomy" id="2969247"/>
    <lineage>
        <taxon>Bacteria</taxon>
        <taxon>Bacillati</taxon>
        <taxon>Actinomycetota</taxon>
        <taxon>Actinomycetes</taxon>
        <taxon>Propionibacteriales</taxon>
        <taxon>Nocardioidaceae</taxon>
        <taxon>Aeromicrobium</taxon>
    </lineage>
</organism>
<accession>A0ABY5MC26</accession>
<dbReference type="PROSITE" id="PS00061">
    <property type="entry name" value="ADH_SHORT"/>
    <property type="match status" value="1"/>
</dbReference>
<reference evidence="3 4" key="1">
    <citation type="submission" date="2022-08" db="EMBL/GenBank/DDBJ databases">
        <title>novel species in genus Aeromicrobium.</title>
        <authorList>
            <person name="Ye L."/>
        </authorList>
    </citation>
    <scope>NUCLEOTIDE SEQUENCE [LARGE SCALE GENOMIC DNA]</scope>
    <source>
        <strain evidence="4">zg-Y1379</strain>
    </source>
</reference>
<dbReference type="PRINTS" id="PR00081">
    <property type="entry name" value="GDHRDH"/>
</dbReference>
<keyword evidence="4" id="KW-1185">Reference proteome</keyword>
<dbReference type="EMBL" id="CP102173">
    <property type="protein sequence ID" value="UUP14474.1"/>
    <property type="molecule type" value="Genomic_DNA"/>
</dbReference>
<dbReference type="Pfam" id="PF13561">
    <property type="entry name" value="adh_short_C2"/>
    <property type="match status" value="1"/>
</dbReference>
<proteinExistence type="inferred from homology"/>
<dbReference type="PANTHER" id="PTHR24321:SF8">
    <property type="entry name" value="ESTRADIOL 17-BETA-DEHYDROGENASE 8-RELATED"/>
    <property type="match status" value="1"/>
</dbReference>
<dbReference type="CDD" id="cd05233">
    <property type="entry name" value="SDR_c"/>
    <property type="match status" value="1"/>
</dbReference>